<comment type="caution">
    <text evidence="2">The sequence shown here is derived from an EMBL/GenBank/DDBJ whole genome shotgun (WGS) entry which is preliminary data.</text>
</comment>
<evidence type="ECO:0000313" key="2">
    <source>
        <dbReference type="EMBL" id="THV68939.1"/>
    </source>
</evidence>
<proteinExistence type="predicted"/>
<evidence type="ECO:0008006" key="4">
    <source>
        <dbReference type="Google" id="ProtNLM"/>
    </source>
</evidence>
<dbReference type="EMBL" id="QZAF01000284">
    <property type="protein sequence ID" value="THV68939.1"/>
    <property type="molecule type" value="Genomic_DNA"/>
</dbReference>
<sequence>MQQALLTIAIVLSASANAASCQLSAYSCLASNAAASAYCTSALGVAAQAVVTSMAIVSKTKTLSDVPTSTVTVTSIKSIVSHSTATTFTTSSVKATRRRRRRAASCNEPEDILSGLDDSALSEACSCIGALPTGEGDLLKAEPSTTTITGEVWFTVAPQVTVSITKTVSTLSVETVKLGAPSFTQVWGPTAGCDDIGMASAQSYISGDMDEEQVTSICKATCMKQDDCDFLYVQSIYPANNFWNCYFNNHTFDETKDLNCSKDKSIWGMAKGHSVIGRG</sequence>
<dbReference type="AlphaFoldDB" id="A0A4S8SF14"/>
<protein>
    <recommendedName>
        <fullName evidence="4">Apple domain-containing protein</fullName>
    </recommendedName>
</protein>
<feature type="chain" id="PRO_5020947610" description="Apple domain-containing protein" evidence="1">
    <location>
        <begin position="19"/>
        <end position="279"/>
    </location>
</feature>
<organism evidence="2 3">
    <name type="scientific">Aureobasidium pullulans</name>
    <name type="common">Black yeast</name>
    <name type="synonym">Pullularia pullulans</name>
    <dbReference type="NCBI Taxonomy" id="5580"/>
    <lineage>
        <taxon>Eukaryota</taxon>
        <taxon>Fungi</taxon>
        <taxon>Dikarya</taxon>
        <taxon>Ascomycota</taxon>
        <taxon>Pezizomycotina</taxon>
        <taxon>Dothideomycetes</taxon>
        <taxon>Dothideomycetidae</taxon>
        <taxon>Dothideales</taxon>
        <taxon>Saccotheciaceae</taxon>
        <taxon>Aureobasidium</taxon>
    </lineage>
</organism>
<dbReference type="Proteomes" id="UP000304951">
    <property type="component" value="Unassembled WGS sequence"/>
</dbReference>
<evidence type="ECO:0000256" key="1">
    <source>
        <dbReference type="SAM" id="SignalP"/>
    </source>
</evidence>
<feature type="signal peptide" evidence="1">
    <location>
        <begin position="1"/>
        <end position="18"/>
    </location>
</feature>
<keyword evidence="1" id="KW-0732">Signal</keyword>
<evidence type="ECO:0000313" key="3">
    <source>
        <dbReference type="Proteomes" id="UP000304951"/>
    </source>
</evidence>
<accession>A0A4S8SF14</accession>
<gene>
    <name evidence="2" type="ORF">D6D28_06280</name>
</gene>
<reference evidence="2 3" key="1">
    <citation type="submission" date="2018-10" db="EMBL/GenBank/DDBJ databases">
        <title>Fifty Aureobasidium pullulans genomes reveal a recombining polyextremotolerant generalist.</title>
        <authorList>
            <person name="Gostincar C."/>
            <person name="Turk M."/>
            <person name="Zajc J."/>
            <person name="Gunde-Cimerman N."/>
        </authorList>
    </citation>
    <scope>NUCLEOTIDE SEQUENCE [LARGE SCALE GENOMIC DNA]</scope>
    <source>
        <strain evidence="2 3">EXF-11900</strain>
    </source>
</reference>
<name>A0A4S8SF14_AURPU</name>